<dbReference type="Proteomes" id="UP000562929">
    <property type="component" value="Unassembled WGS sequence"/>
</dbReference>
<feature type="region of interest" description="Disordered" evidence="1">
    <location>
        <begin position="84"/>
        <end position="109"/>
    </location>
</feature>
<dbReference type="OrthoDB" id="3248909at2759"/>
<feature type="compositionally biased region" description="Acidic residues" evidence="1">
    <location>
        <begin position="409"/>
        <end position="428"/>
    </location>
</feature>
<organism evidence="3 4">
    <name type="scientific">Ophiocordyceps camponoti-floridani</name>
    <dbReference type="NCBI Taxonomy" id="2030778"/>
    <lineage>
        <taxon>Eukaryota</taxon>
        <taxon>Fungi</taxon>
        <taxon>Dikarya</taxon>
        <taxon>Ascomycota</taxon>
        <taxon>Pezizomycotina</taxon>
        <taxon>Sordariomycetes</taxon>
        <taxon>Hypocreomycetidae</taxon>
        <taxon>Hypocreales</taxon>
        <taxon>Ophiocordycipitaceae</taxon>
        <taxon>Ophiocordyceps</taxon>
    </lineage>
</organism>
<feature type="transmembrane region" description="Helical" evidence="2">
    <location>
        <begin position="539"/>
        <end position="564"/>
    </location>
</feature>
<feature type="transmembrane region" description="Helical" evidence="2">
    <location>
        <begin position="591"/>
        <end position="614"/>
    </location>
</feature>
<dbReference type="PANTHER" id="PTHR37544">
    <property type="entry name" value="SPRAY-RELATED"/>
    <property type="match status" value="1"/>
</dbReference>
<protein>
    <submittedName>
        <fullName evidence="3">DUF3433 domain protein</fullName>
    </submittedName>
</protein>
<evidence type="ECO:0000313" key="3">
    <source>
        <dbReference type="EMBL" id="KAF4584104.1"/>
    </source>
</evidence>
<keyword evidence="2" id="KW-0472">Membrane</keyword>
<dbReference type="Pfam" id="PF11915">
    <property type="entry name" value="DUF3433"/>
    <property type="match status" value="2"/>
</dbReference>
<feature type="transmembrane region" description="Helical" evidence="2">
    <location>
        <begin position="323"/>
        <end position="345"/>
    </location>
</feature>
<feature type="transmembrane region" description="Helical" evidence="2">
    <location>
        <begin position="276"/>
        <end position="303"/>
    </location>
</feature>
<gene>
    <name evidence="3" type="ORF">GQ602_005477</name>
</gene>
<feature type="region of interest" description="Disordered" evidence="1">
    <location>
        <begin position="409"/>
        <end position="440"/>
    </location>
</feature>
<comment type="caution">
    <text evidence="3">The sequence shown here is derived from an EMBL/GenBank/DDBJ whole genome shotgun (WGS) entry which is preliminary data.</text>
</comment>
<evidence type="ECO:0000256" key="2">
    <source>
        <dbReference type="SAM" id="Phobius"/>
    </source>
</evidence>
<name>A0A8H4Q3F2_9HYPO</name>
<feature type="transmembrane region" description="Helical" evidence="2">
    <location>
        <begin position="357"/>
        <end position="374"/>
    </location>
</feature>
<reference evidence="3 4" key="1">
    <citation type="journal article" date="2020" name="G3 (Bethesda)">
        <title>Genetic Underpinnings of Host Manipulation by Ophiocordyceps as Revealed by Comparative Transcriptomics.</title>
        <authorList>
            <person name="Will I."/>
            <person name="Das B."/>
            <person name="Trinh T."/>
            <person name="Brachmann A."/>
            <person name="Ohm R.A."/>
            <person name="de Bekker C."/>
        </authorList>
    </citation>
    <scope>NUCLEOTIDE SEQUENCE [LARGE SCALE GENOMIC DNA]</scope>
    <source>
        <strain evidence="3 4">EC05</strain>
    </source>
</reference>
<keyword evidence="4" id="KW-1185">Reference proteome</keyword>
<keyword evidence="2" id="KW-0812">Transmembrane</keyword>
<dbReference type="EMBL" id="JAACLJ010000006">
    <property type="protein sequence ID" value="KAF4584104.1"/>
    <property type="molecule type" value="Genomic_DNA"/>
</dbReference>
<proteinExistence type="predicted"/>
<feature type="transmembrane region" description="Helical" evidence="2">
    <location>
        <begin position="162"/>
        <end position="183"/>
    </location>
</feature>
<evidence type="ECO:0000313" key="4">
    <source>
        <dbReference type="Proteomes" id="UP000562929"/>
    </source>
</evidence>
<sequence length="711" mass="78125">MTPIHDEEAYHLSLLQAATPFARNDHNHAAFDVTSALGPLAAQDADFIRKLQAHEASGTLTGGLGRGFSTDRVRVRGADLLSASSSSASSRRHRLSSLRRPTIRAAGQEEANRSGRIVEVIAEGDIGSLEGGRDSRFHSRPSLPPSRVFYPQPDWRPVSMKLPYLLFLIIISVGLAVASEMLYRIYNTKQHPLVSFTSAHRLPRIVYLAMRFAPSLCAVSYAVAWQFLDLDVRRLEAFHQLSRKGGAAAASSVNVDYMTGYTLLRPLSALRRGHHAVALSSLASNLAASLVPTLAVASLVLHPSWATRVSKPDVEKKLLIDGTWSRLLTCTLIVCAVAGLLLLWLLQSRQSGLQADAQGIAGLASMAVVSHMLMDFKDLDTATHRDIHHRLRRKRYVLRNSSLAPLDDDETWSGNYDDDNDDDDDDELDTKPPPESPHPLILRPAGWLPFLVGSASFMALIPAMLFTKANVVVDRVPWIITAGAVAVKLSWTAMETAVRVMEPFYILSRRHAPAKTLLLDYTVQPFGWLPIQALLNRHFLVFAVGLGSVLSELLTILVSGLAMADGLNLTGKSRPSGLAGLDAGQETATSFLVNLLLSELILAYILIVGVLVFARRRQPFLPRQPNTLASVLAYMHQSKMLYDFVGTESMSGNERERRLAGTGKSYGLGWFRGRDGLTHCGVDEEELKGRYSHGVDGSQQDQPWRTAWDVL</sequence>
<dbReference type="InterPro" id="IPR021840">
    <property type="entry name" value="DUF3433"/>
</dbReference>
<feature type="transmembrane region" description="Helical" evidence="2">
    <location>
        <begin position="204"/>
        <end position="225"/>
    </location>
</feature>
<keyword evidence="2" id="KW-1133">Transmembrane helix</keyword>
<dbReference type="AlphaFoldDB" id="A0A8H4Q3F2"/>
<evidence type="ECO:0000256" key="1">
    <source>
        <dbReference type="SAM" id="MobiDB-lite"/>
    </source>
</evidence>
<dbReference type="PANTHER" id="PTHR37544:SF3">
    <property type="entry name" value="SPRAY"/>
    <property type="match status" value="1"/>
</dbReference>
<accession>A0A8H4Q3F2</accession>
<feature type="transmembrane region" description="Helical" evidence="2">
    <location>
        <begin position="447"/>
        <end position="466"/>
    </location>
</feature>